<comment type="caution">
    <text evidence="1">The sequence shown here is derived from an EMBL/GenBank/DDBJ whole genome shotgun (WGS) entry which is preliminary data.</text>
</comment>
<dbReference type="Proteomes" id="UP000558488">
    <property type="component" value="Unassembled WGS sequence"/>
</dbReference>
<evidence type="ECO:0000313" key="2">
    <source>
        <dbReference type="Proteomes" id="UP000558488"/>
    </source>
</evidence>
<accession>A0A7J7XUQ0</accession>
<reference evidence="1 2" key="1">
    <citation type="journal article" date="2020" name="Nature">
        <title>Six reference-quality genomes reveal evolution of bat adaptations.</title>
        <authorList>
            <person name="Jebb D."/>
            <person name="Huang Z."/>
            <person name="Pippel M."/>
            <person name="Hughes G.M."/>
            <person name="Lavrichenko K."/>
            <person name="Devanna P."/>
            <person name="Winkler S."/>
            <person name="Jermiin L.S."/>
            <person name="Skirmuntt E.C."/>
            <person name="Katzourakis A."/>
            <person name="Burkitt-Gray L."/>
            <person name="Ray D.A."/>
            <person name="Sullivan K.A.M."/>
            <person name="Roscito J.G."/>
            <person name="Kirilenko B.M."/>
            <person name="Davalos L.M."/>
            <person name="Corthals A.P."/>
            <person name="Power M.L."/>
            <person name="Jones G."/>
            <person name="Ransome R.D."/>
            <person name="Dechmann D.K.N."/>
            <person name="Locatelli A.G."/>
            <person name="Puechmaille S.J."/>
            <person name="Fedrigo O."/>
            <person name="Jarvis E.D."/>
            <person name="Hiller M."/>
            <person name="Vernes S.C."/>
            <person name="Myers E.W."/>
            <person name="Teeling E.C."/>
        </authorList>
    </citation>
    <scope>NUCLEOTIDE SEQUENCE [LARGE SCALE GENOMIC DNA]</scope>
    <source>
        <strain evidence="1">MPipKuh1</strain>
        <tissue evidence="1">Flight muscle</tissue>
    </source>
</reference>
<gene>
    <name evidence="1" type="ORF">mPipKuh1_010464</name>
</gene>
<proteinExistence type="predicted"/>
<dbReference type="AlphaFoldDB" id="A0A7J7XUQ0"/>
<name>A0A7J7XUQ0_PIPKU</name>
<organism evidence="1 2">
    <name type="scientific">Pipistrellus kuhlii</name>
    <name type="common">Kuhl's pipistrelle</name>
    <dbReference type="NCBI Taxonomy" id="59472"/>
    <lineage>
        <taxon>Eukaryota</taxon>
        <taxon>Metazoa</taxon>
        <taxon>Chordata</taxon>
        <taxon>Craniata</taxon>
        <taxon>Vertebrata</taxon>
        <taxon>Euteleostomi</taxon>
        <taxon>Mammalia</taxon>
        <taxon>Eutheria</taxon>
        <taxon>Laurasiatheria</taxon>
        <taxon>Chiroptera</taxon>
        <taxon>Yangochiroptera</taxon>
        <taxon>Vespertilionidae</taxon>
        <taxon>Pipistrellus</taxon>
    </lineage>
</organism>
<sequence>MCSLYLWEPVRVLPSFFPPPLPPPPPFLPPPPPFFPSPLSLSLSLSSSSFSISVSSISFSLLISFCFHISTSPHLLLIFHLRHLPHLHISFSICLLHLLPHLNLILHLHLHLLYLHLHRRFPQAARSFGELCQFGSSLNLRLEVYYVHWLIMVDFVIKKHNLKRNIKSALFKVMSIASYTFPLSFR</sequence>
<evidence type="ECO:0000313" key="1">
    <source>
        <dbReference type="EMBL" id="KAF6353503.1"/>
    </source>
</evidence>
<dbReference type="EMBL" id="JACAGB010000007">
    <property type="protein sequence ID" value="KAF6353503.1"/>
    <property type="molecule type" value="Genomic_DNA"/>
</dbReference>
<keyword evidence="2" id="KW-1185">Reference proteome</keyword>
<protein>
    <submittedName>
        <fullName evidence="1">Uncharacterized protein</fullName>
    </submittedName>
</protein>